<dbReference type="RefSeq" id="WP_251778969.1">
    <property type="nucleotide sequence ID" value="NZ_JAMKFE010000007.1"/>
</dbReference>
<name>A0ABT0YP59_9BURK</name>
<comment type="caution">
    <text evidence="1">The sequence shown here is derived from an EMBL/GenBank/DDBJ whole genome shotgun (WGS) entry which is preliminary data.</text>
</comment>
<keyword evidence="2" id="KW-1185">Reference proteome</keyword>
<evidence type="ECO:0000313" key="1">
    <source>
        <dbReference type="EMBL" id="MCM5680515.1"/>
    </source>
</evidence>
<dbReference type="EMBL" id="JAMKFE010000007">
    <property type="protein sequence ID" value="MCM5680515.1"/>
    <property type="molecule type" value="Genomic_DNA"/>
</dbReference>
<protein>
    <submittedName>
        <fullName evidence="1">Uncharacterized protein</fullName>
    </submittedName>
</protein>
<sequence length="127" mass="14336">MTGMTDAEVTALLNSGRIDLTHWNVVTEVHYRLARVCGGLRVARKVIAQADQAAVVTPLDDLFGELMGLIEREDGEEMMRWCTTRATDGHPVIATPRLKMLQVLAPWERMLQQSAEYQEEVAPWMEP</sequence>
<organism evidence="1 2">
    <name type="scientific">Caldimonas mangrovi</name>
    <dbReference type="NCBI Taxonomy" id="2944811"/>
    <lineage>
        <taxon>Bacteria</taxon>
        <taxon>Pseudomonadati</taxon>
        <taxon>Pseudomonadota</taxon>
        <taxon>Betaproteobacteria</taxon>
        <taxon>Burkholderiales</taxon>
        <taxon>Sphaerotilaceae</taxon>
        <taxon>Caldimonas</taxon>
    </lineage>
</organism>
<gene>
    <name evidence="1" type="ORF">M8A51_13360</name>
</gene>
<accession>A0ABT0YP59</accession>
<proteinExistence type="predicted"/>
<reference evidence="1" key="1">
    <citation type="submission" date="2022-05" db="EMBL/GenBank/DDBJ databases">
        <title>Schlegelella sp. nov., isolated from mangrove soil.</title>
        <authorList>
            <person name="Liu Y."/>
            <person name="Ge X."/>
            <person name="Liu W."/>
        </authorList>
    </citation>
    <scope>NUCLEOTIDE SEQUENCE</scope>
    <source>
        <strain evidence="1">S2-27</strain>
    </source>
</reference>
<dbReference type="Proteomes" id="UP001165541">
    <property type="component" value="Unassembled WGS sequence"/>
</dbReference>
<evidence type="ECO:0000313" key="2">
    <source>
        <dbReference type="Proteomes" id="UP001165541"/>
    </source>
</evidence>